<keyword evidence="3" id="KW-1185">Reference proteome</keyword>
<sequence length="621" mass="69698">MSFSQCEYPDAPPNLTDLSKKVLDLYDSLRDLEGELLYKYLQPSSSQRQQTSYTAEQEQDNEALDEKIAFALKTESSTPIASVSAPLLLPDTPHQGSQSPVVSEKDKPVSPLPHSLTQPGQPPPKEITWSMSYLANGVSIQTTTHTISEFVIFINKLTQDFGNTDPSLSACWELDDQGMDPAYGDSTYDDEDELDEDAYLVTVPIFDISYFLQQPSAATKKSPPPPPAHSPILDASTLPALLQYVYRTLNNNTDTSTTTNSAPSGTASGPPPPYHHVTLLLDQLKSFLPAQDDFIPDSLTDPLTSLYIFTAYLTCTTFYNTTTPATDYYTYTKALLIDLAFQIPPTYSVSLSILLLTWIQVKRRQKDEPDDTCLLLDLAWRMIPTTFWPPTTFEAQLIGTALIYLNAFTLTFHPPTTAHLDHDVGSALRHQLLQSLPVALRNDTNRPLICMLLESQLMWFHHQVLGLFYTTTTHKNNDAAAAAAAATPTRKVDVDEVLTLVRDLEQWEQHLPPWAMWPATPHLHLTLNMIKILLFRPFCIEFNQSGGVEQTYTKTTFLDLSLHSADRLATCLTTSPRNCWTWAAHQMIWDVVTRVQTTFDYDPDIKVQLDALIHRIDPILD</sequence>
<name>A0A168LYP6_ABSGL</name>
<dbReference type="OrthoDB" id="39175at2759"/>
<dbReference type="CDD" id="cd12148">
    <property type="entry name" value="fungal_TF_MHR"/>
    <property type="match status" value="1"/>
</dbReference>
<feature type="region of interest" description="Disordered" evidence="1">
    <location>
        <begin position="85"/>
        <end position="123"/>
    </location>
</feature>
<gene>
    <name evidence="2" type="primary">ABSGL_03212.1 scaffold 4267</name>
</gene>
<dbReference type="Proteomes" id="UP000078561">
    <property type="component" value="Unassembled WGS sequence"/>
</dbReference>
<evidence type="ECO:0000256" key="1">
    <source>
        <dbReference type="SAM" id="MobiDB-lite"/>
    </source>
</evidence>
<evidence type="ECO:0000313" key="3">
    <source>
        <dbReference type="Proteomes" id="UP000078561"/>
    </source>
</evidence>
<accession>A0A168LYP6</accession>
<organism evidence="2">
    <name type="scientific">Absidia glauca</name>
    <name type="common">Pin mould</name>
    <dbReference type="NCBI Taxonomy" id="4829"/>
    <lineage>
        <taxon>Eukaryota</taxon>
        <taxon>Fungi</taxon>
        <taxon>Fungi incertae sedis</taxon>
        <taxon>Mucoromycota</taxon>
        <taxon>Mucoromycotina</taxon>
        <taxon>Mucoromycetes</taxon>
        <taxon>Mucorales</taxon>
        <taxon>Cunninghamellaceae</taxon>
        <taxon>Absidia</taxon>
    </lineage>
</organism>
<feature type="compositionally biased region" description="Low complexity" evidence="1">
    <location>
        <begin position="253"/>
        <end position="268"/>
    </location>
</feature>
<dbReference type="InParanoid" id="A0A168LYP6"/>
<feature type="region of interest" description="Disordered" evidence="1">
    <location>
        <begin position="253"/>
        <end position="272"/>
    </location>
</feature>
<dbReference type="STRING" id="4829.A0A168LYP6"/>
<dbReference type="EMBL" id="LT551899">
    <property type="protein sequence ID" value="SAL97705.1"/>
    <property type="molecule type" value="Genomic_DNA"/>
</dbReference>
<dbReference type="AlphaFoldDB" id="A0A168LYP6"/>
<proteinExistence type="predicted"/>
<dbReference type="OMA" id="KCSKTRP"/>
<protein>
    <recommendedName>
        <fullName evidence="4">Transcription factor domain-containing protein</fullName>
    </recommendedName>
</protein>
<evidence type="ECO:0000313" key="2">
    <source>
        <dbReference type="EMBL" id="SAL97705.1"/>
    </source>
</evidence>
<reference evidence="2" key="1">
    <citation type="submission" date="2016-04" db="EMBL/GenBank/DDBJ databases">
        <authorList>
            <person name="Evans L.H."/>
            <person name="Alamgir A."/>
            <person name="Owens N."/>
            <person name="Weber N.D."/>
            <person name="Virtaneva K."/>
            <person name="Barbian K."/>
            <person name="Babar A."/>
            <person name="Rosenke K."/>
        </authorList>
    </citation>
    <scope>NUCLEOTIDE SEQUENCE [LARGE SCALE GENOMIC DNA]</scope>
    <source>
        <strain evidence="2">CBS 101.48</strain>
    </source>
</reference>
<evidence type="ECO:0008006" key="4">
    <source>
        <dbReference type="Google" id="ProtNLM"/>
    </source>
</evidence>